<feature type="region of interest" description="Disordered" evidence="7">
    <location>
        <begin position="664"/>
        <end position="693"/>
    </location>
</feature>
<dbReference type="InterPro" id="IPR036804">
    <property type="entry name" value="CheR_N_sf"/>
</dbReference>
<dbReference type="EC" id="2.1.1.80" evidence="2"/>
<dbReference type="InterPro" id="IPR000673">
    <property type="entry name" value="Sig_transdc_resp-reg_Me-estase"/>
</dbReference>
<keyword evidence="4" id="KW-0808">Transferase</keyword>
<reference evidence="10 11" key="1">
    <citation type="submission" date="2023-09" db="EMBL/GenBank/DDBJ databases">
        <title>Novel taxa isolated from Blanes Bay.</title>
        <authorList>
            <person name="Rey-Velasco X."/>
            <person name="Lucena T."/>
        </authorList>
    </citation>
    <scope>NUCLEOTIDE SEQUENCE [LARGE SCALE GENOMIC DNA]</scope>
    <source>
        <strain evidence="10 11">S334</strain>
    </source>
</reference>
<keyword evidence="5" id="KW-0949">S-adenosyl-L-methionine</keyword>
<dbReference type="SMART" id="SM00138">
    <property type="entry name" value="MeTrc"/>
    <property type="match status" value="1"/>
</dbReference>
<dbReference type="SUPFAM" id="SSF47757">
    <property type="entry name" value="Chemotaxis receptor methyltransferase CheR, N-terminal domain"/>
    <property type="match status" value="1"/>
</dbReference>
<name>A0ABU3L2T9_9FLAO</name>
<keyword evidence="6" id="KW-0378">Hydrolase</keyword>
<organism evidence="10 11">
    <name type="scientific">Pricia mediterranea</name>
    <dbReference type="NCBI Taxonomy" id="3076079"/>
    <lineage>
        <taxon>Bacteria</taxon>
        <taxon>Pseudomonadati</taxon>
        <taxon>Bacteroidota</taxon>
        <taxon>Flavobacteriia</taxon>
        <taxon>Flavobacteriales</taxon>
        <taxon>Flavobacteriaceae</taxon>
        <taxon>Pricia</taxon>
    </lineage>
</organism>
<accession>A0ABU3L2T9</accession>
<evidence type="ECO:0000313" key="10">
    <source>
        <dbReference type="EMBL" id="MDT7827611.1"/>
    </source>
</evidence>
<evidence type="ECO:0000313" key="11">
    <source>
        <dbReference type="Proteomes" id="UP001250656"/>
    </source>
</evidence>
<evidence type="ECO:0000259" key="8">
    <source>
        <dbReference type="PROSITE" id="PS50122"/>
    </source>
</evidence>
<feature type="domain" description="CheB-type methylesterase" evidence="8">
    <location>
        <begin position="9"/>
        <end position="188"/>
    </location>
</feature>
<keyword evidence="3" id="KW-0489">Methyltransferase</keyword>
<dbReference type="InterPro" id="IPR022641">
    <property type="entry name" value="CheR_N"/>
</dbReference>
<dbReference type="InterPro" id="IPR035909">
    <property type="entry name" value="CheB_C"/>
</dbReference>
<dbReference type="CDD" id="cd16434">
    <property type="entry name" value="CheB-CheR_fusion"/>
    <property type="match status" value="1"/>
</dbReference>
<feature type="active site" evidence="6">
    <location>
        <position position="18"/>
    </location>
</feature>
<evidence type="ECO:0000256" key="7">
    <source>
        <dbReference type="SAM" id="MobiDB-lite"/>
    </source>
</evidence>
<evidence type="ECO:0000256" key="1">
    <source>
        <dbReference type="ARBA" id="ARBA00001541"/>
    </source>
</evidence>
<dbReference type="PANTHER" id="PTHR24422:SF27">
    <property type="entry name" value="PROTEIN-GLUTAMATE O-METHYLTRANSFERASE"/>
    <property type="match status" value="1"/>
</dbReference>
<feature type="active site" evidence="6">
    <location>
        <position position="136"/>
    </location>
</feature>
<dbReference type="SUPFAM" id="SSF52738">
    <property type="entry name" value="Methylesterase CheB, C-terminal domain"/>
    <property type="match status" value="1"/>
</dbReference>
<dbReference type="PANTHER" id="PTHR24422">
    <property type="entry name" value="CHEMOTAXIS PROTEIN METHYLTRANSFERASE"/>
    <property type="match status" value="1"/>
</dbReference>
<dbReference type="PRINTS" id="PR00996">
    <property type="entry name" value="CHERMTFRASE"/>
</dbReference>
<dbReference type="Pfam" id="PF01339">
    <property type="entry name" value="CheB_methylest"/>
    <property type="match status" value="1"/>
</dbReference>
<dbReference type="SUPFAM" id="SSF53335">
    <property type="entry name" value="S-adenosyl-L-methionine-dependent methyltransferases"/>
    <property type="match status" value="1"/>
</dbReference>
<evidence type="ECO:0000256" key="5">
    <source>
        <dbReference type="ARBA" id="ARBA00022691"/>
    </source>
</evidence>
<feature type="compositionally biased region" description="Basic and acidic residues" evidence="7">
    <location>
        <begin position="664"/>
        <end position="680"/>
    </location>
</feature>
<keyword evidence="6" id="KW-0145">Chemotaxis</keyword>
<sequence length="693" mass="78659">MAKANYSKEFPLVGVGASAGGVDSFKKFLGAIPDNSGMAYILVQHLSPSHDSILPEILRRTSRLPVQEISDDCHLEADHVYVIPENKLLEVTDHSLNLVPREEGQHHMPIDKFFGSLARRHGKLAVGVVLSGTANDGTAGLREIKEHGGITFAEDPESAAWPGMPRSAVEAGVVDFILASEDIPPKLVKVRANFEGGTDHEDGEERHIDGEGLQKILSVVRQKSGVDFNYYKKPTISRRIGRRMAINQMAHHVDYHELLKDDPKEQELLFQDMLIKVTSFFRDPEIFAKLEEEIFPKLLKERSGEDTIRIWVAGCATGEEVFSLAMCLFDALEASGIGRYKGPKIQIFASDISEPVIKKARSGIYSQSELETVSEERRNRYFNRTDGNFRVIKSIRDSVVFTVHNFLMDPPFRSVDLISCRNVFIYLEPFLQKKALSTFHYALKENGFLLMGKSESVAKPTDYFVPYSKNEKIYSRKAGEGRFEPAQTATKQPLLDLGDKKEKISPPAKTDFRKSADRKLVTEYTPASLIVDAHYEIVHINGHIEPFVTPQSGRPTHELLKTARKELAFELRNALRKVKESEKKVRKEGVPVKTEWEEFSVDFEIVPLIDIVEPHYLILFWKSSEDRSFYEEVRKMLEPVFPVKGKSEVRQRNEALEKELEQLREDMRGISEEQEAHNEELQSGLATKKRTFS</sequence>
<evidence type="ECO:0000256" key="6">
    <source>
        <dbReference type="PROSITE-ProRule" id="PRU00050"/>
    </source>
</evidence>
<evidence type="ECO:0000259" key="9">
    <source>
        <dbReference type="PROSITE" id="PS50123"/>
    </source>
</evidence>
<dbReference type="PROSITE" id="PS50123">
    <property type="entry name" value="CHER"/>
    <property type="match status" value="1"/>
</dbReference>
<feature type="domain" description="CheR-type methyltransferase" evidence="9">
    <location>
        <begin position="213"/>
        <end position="480"/>
    </location>
</feature>
<dbReference type="Proteomes" id="UP001250656">
    <property type="component" value="Unassembled WGS sequence"/>
</dbReference>
<dbReference type="InterPro" id="IPR022642">
    <property type="entry name" value="CheR_C"/>
</dbReference>
<gene>
    <name evidence="10" type="ORF">RQM65_02890</name>
</gene>
<dbReference type="Gene3D" id="3.40.50.180">
    <property type="entry name" value="Methylesterase CheB, C-terminal domain"/>
    <property type="match status" value="1"/>
</dbReference>
<evidence type="ECO:0000256" key="4">
    <source>
        <dbReference type="ARBA" id="ARBA00022679"/>
    </source>
</evidence>
<protein>
    <recommendedName>
        <fullName evidence="2">protein-glutamate O-methyltransferase</fullName>
        <ecNumber evidence="2">2.1.1.80</ecNumber>
    </recommendedName>
</protein>
<dbReference type="EMBL" id="JAVTTP010000001">
    <property type="protein sequence ID" value="MDT7827611.1"/>
    <property type="molecule type" value="Genomic_DNA"/>
</dbReference>
<dbReference type="Gene3D" id="3.40.50.150">
    <property type="entry name" value="Vaccinia Virus protein VP39"/>
    <property type="match status" value="1"/>
</dbReference>
<feature type="active site" evidence="6">
    <location>
        <position position="45"/>
    </location>
</feature>
<dbReference type="InterPro" id="IPR000780">
    <property type="entry name" value="CheR_MeTrfase"/>
</dbReference>
<comment type="catalytic activity">
    <reaction evidence="1">
        <text>L-glutamyl-[protein] + S-adenosyl-L-methionine = [protein]-L-glutamate 5-O-methyl ester + S-adenosyl-L-homocysteine</text>
        <dbReference type="Rhea" id="RHEA:24452"/>
        <dbReference type="Rhea" id="RHEA-COMP:10208"/>
        <dbReference type="Rhea" id="RHEA-COMP:10311"/>
        <dbReference type="ChEBI" id="CHEBI:29973"/>
        <dbReference type="ChEBI" id="CHEBI:57856"/>
        <dbReference type="ChEBI" id="CHEBI:59789"/>
        <dbReference type="ChEBI" id="CHEBI:82795"/>
        <dbReference type="EC" id="2.1.1.80"/>
    </reaction>
</comment>
<dbReference type="InterPro" id="IPR029063">
    <property type="entry name" value="SAM-dependent_MTases_sf"/>
</dbReference>
<evidence type="ECO:0000256" key="2">
    <source>
        <dbReference type="ARBA" id="ARBA00012534"/>
    </source>
</evidence>
<proteinExistence type="predicted"/>
<dbReference type="Pfam" id="PF01739">
    <property type="entry name" value="CheR"/>
    <property type="match status" value="1"/>
</dbReference>
<keyword evidence="11" id="KW-1185">Reference proteome</keyword>
<dbReference type="InterPro" id="IPR050903">
    <property type="entry name" value="Bact_Chemotaxis_MeTrfase"/>
</dbReference>
<dbReference type="Pfam" id="PF03705">
    <property type="entry name" value="CheR_N"/>
    <property type="match status" value="1"/>
</dbReference>
<dbReference type="PROSITE" id="PS50122">
    <property type="entry name" value="CHEB"/>
    <property type="match status" value="1"/>
</dbReference>
<evidence type="ECO:0000256" key="3">
    <source>
        <dbReference type="ARBA" id="ARBA00022603"/>
    </source>
</evidence>
<dbReference type="CDD" id="cd02440">
    <property type="entry name" value="AdoMet_MTases"/>
    <property type="match status" value="1"/>
</dbReference>
<dbReference type="RefSeq" id="WP_314012609.1">
    <property type="nucleotide sequence ID" value="NZ_JAVTTP010000001.1"/>
</dbReference>
<dbReference type="Gene3D" id="1.10.155.10">
    <property type="entry name" value="Chemotaxis receptor methyltransferase CheR, N-terminal domain"/>
    <property type="match status" value="1"/>
</dbReference>
<comment type="caution">
    <text evidence="10">The sequence shown here is derived from an EMBL/GenBank/DDBJ whole genome shotgun (WGS) entry which is preliminary data.</text>
</comment>